<feature type="transmembrane region" description="Helical" evidence="1">
    <location>
        <begin position="103"/>
        <end position="124"/>
    </location>
</feature>
<proteinExistence type="predicted"/>
<evidence type="ECO:0000256" key="1">
    <source>
        <dbReference type="SAM" id="Phobius"/>
    </source>
</evidence>
<dbReference type="AlphaFoldDB" id="A0A9W9P7L0"/>
<reference evidence="2" key="1">
    <citation type="submission" date="2022-11" db="EMBL/GenBank/DDBJ databases">
        <authorList>
            <person name="Petersen C."/>
        </authorList>
    </citation>
    <scope>NUCLEOTIDE SEQUENCE</scope>
    <source>
        <strain evidence="2">IBT 19713</strain>
    </source>
</reference>
<evidence type="ECO:0000313" key="2">
    <source>
        <dbReference type="EMBL" id="KAJ5239461.1"/>
    </source>
</evidence>
<feature type="transmembrane region" description="Helical" evidence="1">
    <location>
        <begin position="212"/>
        <end position="234"/>
    </location>
</feature>
<dbReference type="PANTHER" id="PTHR37544:SF3">
    <property type="entry name" value="SPRAY"/>
    <property type="match status" value="1"/>
</dbReference>
<dbReference type="RefSeq" id="XP_058332380.1">
    <property type="nucleotide sequence ID" value="XM_058473377.1"/>
</dbReference>
<accession>A0A9W9P7L0</accession>
<sequence>MNTTQFEDLFLSADWSSYMISIIWLNSEMLGGAAVLLGALYNYNMTELVNDPNLIHSAAKAKQRYFGEVLQAALGQPGSSQHISTKGHVNAIESRVVVQAGPAIALGVLFAISFFLLVAVWWLSQHRRRPLNLRRDPATAVGVAYLVTQNERSRAGFQVLRQPDSKYLEEKIGKEYYYIDSQGLSRGDSELPQDHDSIQSENGTPALLRLPVLLVLVLILALVIVGVAVLYHYAESYRLYGKAFVYQVQLSFLGNGMSSVAPFSMIPTVIATLIGLWWGAIDDNFRRLQPFLSMSKNDPPCKQGADLSYQSSYWMWAAGKAAFNRHWLLFLVALGSTLSPVFTTTMSALFERGTGNIIRPVDLERQLEVREIPFIFETMQSTYPGGLTTSDYTATILGDLYKNISSYWMYTATIQLALNGSEPAWSKDGWNFVPLDLSNITSADSLASIGASKPDSLSSETQTNVTFNTPAIRGRIECSQPPVEALANVSNWLTPTYLTNHKLYNQTTVPANLEGGYELGASHGVEHQASQIIPLLPSQNLTECPGCTNVFVNPSQIMCCGNSSTNSRQGDVGVGYWSPNHGLAYMQSTPRQWQRNFTTKWIHGEAVTGIKIVDTLGYPDPALLFPEPPSMSLFNCRPIVESANAKVTVDSSNGNVQTFSILSDIQEETEPWLDNFLPIMAHQSSMIMAICPTIYGRLFTATMLSSADILHISGSDHSIGYTVEDLRDNTYTIRDQMKGLNMDFMTYSMYSMAGKDPKALLDPDTFTHLAQKTYTTFFQHFISKNISMETGGWGYQKINASLPASLQEVVDIDQLGLPGKTASKYQDKKHPISHTNRTVQVHVSQEVELLQMNTVAVGLSIGILGWLVLTTAVVALAQKHYFGSLVRNVESLGDVLVLIAGSANFLQVVREIEAGRLSPDDYENLRTRLGWFMDEEGHLRWGIEMEQSYGEGPDVNWVTKPTFSKEKGASTWNLADEQNV</sequence>
<keyword evidence="1" id="KW-0472">Membrane</keyword>
<dbReference type="EMBL" id="JAPQKS010000003">
    <property type="protein sequence ID" value="KAJ5239461.1"/>
    <property type="molecule type" value="Genomic_DNA"/>
</dbReference>
<dbReference type="OrthoDB" id="3248909at2759"/>
<dbReference type="Pfam" id="PF11915">
    <property type="entry name" value="DUF3433"/>
    <property type="match status" value="1"/>
</dbReference>
<feature type="transmembrane region" description="Helical" evidence="1">
    <location>
        <begin position="327"/>
        <end position="350"/>
    </location>
</feature>
<feature type="transmembrane region" description="Helical" evidence="1">
    <location>
        <begin position="260"/>
        <end position="281"/>
    </location>
</feature>
<organism evidence="2 3">
    <name type="scientific">Penicillium chermesinum</name>
    <dbReference type="NCBI Taxonomy" id="63820"/>
    <lineage>
        <taxon>Eukaryota</taxon>
        <taxon>Fungi</taxon>
        <taxon>Dikarya</taxon>
        <taxon>Ascomycota</taxon>
        <taxon>Pezizomycotina</taxon>
        <taxon>Eurotiomycetes</taxon>
        <taxon>Eurotiomycetidae</taxon>
        <taxon>Eurotiales</taxon>
        <taxon>Aspergillaceae</taxon>
        <taxon>Penicillium</taxon>
    </lineage>
</organism>
<gene>
    <name evidence="2" type="ORF">N7468_004080</name>
</gene>
<evidence type="ECO:0000313" key="3">
    <source>
        <dbReference type="Proteomes" id="UP001150941"/>
    </source>
</evidence>
<keyword evidence="3" id="KW-1185">Reference proteome</keyword>
<reference evidence="2" key="2">
    <citation type="journal article" date="2023" name="IMA Fungus">
        <title>Comparative genomic study of the Penicillium genus elucidates a diverse pangenome and 15 lateral gene transfer events.</title>
        <authorList>
            <person name="Petersen C."/>
            <person name="Sorensen T."/>
            <person name="Nielsen M.R."/>
            <person name="Sondergaard T.E."/>
            <person name="Sorensen J.L."/>
            <person name="Fitzpatrick D.A."/>
            <person name="Frisvad J.C."/>
            <person name="Nielsen K.L."/>
        </authorList>
    </citation>
    <scope>NUCLEOTIDE SEQUENCE</scope>
    <source>
        <strain evidence="2">IBT 19713</strain>
    </source>
</reference>
<feature type="transmembrane region" description="Helical" evidence="1">
    <location>
        <begin position="855"/>
        <end position="877"/>
    </location>
</feature>
<comment type="caution">
    <text evidence="2">The sequence shown here is derived from an EMBL/GenBank/DDBJ whole genome shotgun (WGS) entry which is preliminary data.</text>
</comment>
<keyword evidence="1" id="KW-1133">Transmembrane helix</keyword>
<dbReference type="GeneID" id="83200680"/>
<feature type="transmembrane region" description="Helical" evidence="1">
    <location>
        <begin position="21"/>
        <end position="43"/>
    </location>
</feature>
<keyword evidence="1" id="KW-0812">Transmembrane</keyword>
<name>A0A9W9P7L0_9EURO</name>
<protein>
    <submittedName>
        <fullName evidence="2">Uncharacterized protein</fullName>
    </submittedName>
</protein>
<dbReference type="PANTHER" id="PTHR37544">
    <property type="entry name" value="SPRAY-RELATED"/>
    <property type="match status" value="1"/>
</dbReference>
<dbReference type="Proteomes" id="UP001150941">
    <property type="component" value="Unassembled WGS sequence"/>
</dbReference>
<dbReference type="InterPro" id="IPR021840">
    <property type="entry name" value="DUF3433"/>
</dbReference>